<keyword evidence="3" id="KW-1185">Reference proteome</keyword>
<dbReference type="InterPro" id="IPR001279">
    <property type="entry name" value="Metallo-B-lactamas"/>
</dbReference>
<name>A0A8H3W0V2_9PEZI</name>
<dbReference type="OrthoDB" id="3481168at2759"/>
<dbReference type="InterPro" id="IPR036866">
    <property type="entry name" value="RibonucZ/Hydroxyglut_hydro"/>
</dbReference>
<protein>
    <recommendedName>
        <fullName evidence="1">Metallo-beta-lactamase domain-containing protein</fullName>
    </recommendedName>
</protein>
<evidence type="ECO:0000313" key="3">
    <source>
        <dbReference type="Proteomes" id="UP000434172"/>
    </source>
</evidence>
<dbReference type="Gene3D" id="3.60.15.10">
    <property type="entry name" value="Ribonuclease Z/Hydroxyacylglutathione hydrolase-like"/>
    <property type="match status" value="1"/>
</dbReference>
<dbReference type="EMBL" id="WOWK01000121">
    <property type="protein sequence ID" value="KAF0317880.1"/>
    <property type="molecule type" value="Genomic_DNA"/>
</dbReference>
<evidence type="ECO:0000313" key="2">
    <source>
        <dbReference type="EMBL" id="KAF0317880.1"/>
    </source>
</evidence>
<dbReference type="SUPFAM" id="SSF56281">
    <property type="entry name" value="Metallo-hydrolase/oxidoreductase"/>
    <property type="match status" value="1"/>
</dbReference>
<reference evidence="2 3" key="1">
    <citation type="submission" date="2019-12" db="EMBL/GenBank/DDBJ databases">
        <title>A genome sequence resource for the geographically widespread anthracnose pathogen Colletotrichum asianum.</title>
        <authorList>
            <person name="Meng Y."/>
        </authorList>
    </citation>
    <scope>NUCLEOTIDE SEQUENCE [LARGE SCALE GENOMIC DNA]</scope>
    <source>
        <strain evidence="2 3">ICMP 18580</strain>
    </source>
</reference>
<sequence length="568" mass="61623">MPLALETTKMFVSRLSLTALLFSGFAFGHRLHHRQNDSVEDPAALLARGIEALGGQDVIDSISSLSYYGETILRARTLMLGISLTGVDNAAVTAGRQNVTFAFDGNNVRQRIDKVASLGPGWTFGRANLSPMDFSLVVDSSEAGFAAVVGGSYDLYNPTGDPQGYLDGLLASYLINEAYKWHPLLLSTILSNNKFTYRSGATQAGVELSGVHDDSLNLTILFEPNTNLPYIIRSYEDHPFFGASTHDLLVYDYVEVDGVQAPQRFKTIYNGKHLIADYRADQILVNPIISEDLFTVPGNVTIPQASVPVRDAQYDFSEIGETSANFLWPGAYTGTPEIIESAASRPFDDLPGLWVISPEGALAMRQAVVELEDGSVIVLDAPPHQSKLVIEWAQARLGKNITHVWPTHHHHDHAFGVVDYVASGAKLIVPDHAASYYTTVPQDQIVTYSRRSSLVLKDSRMQLALVDMDATVHAEDHGYALILPACPTSDSTTAVFDADHGNLAFLETFDHAAVHELLASLASDGVATNAHFLPSHGPAGNITDMIQVAGFLYPSLSPLDFVHSEAAC</sequence>
<dbReference type="Proteomes" id="UP000434172">
    <property type="component" value="Unassembled WGS sequence"/>
</dbReference>
<feature type="domain" description="Metallo-beta-lactamase" evidence="1">
    <location>
        <begin position="368"/>
        <end position="430"/>
    </location>
</feature>
<dbReference type="Pfam" id="PF00753">
    <property type="entry name" value="Lactamase_B"/>
    <property type="match status" value="1"/>
</dbReference>
<comment type="caution">
    <text evidence="2">The sequence shown here is derived from an EMBL/GenBank/DDBJ whole genome shotgun (WGS) entry which is preliminary data.</text>
</comment>
<dbReference type="AlphaFoldDB" id="A0A8H3W0V2"/>
<gene>
    <name evidence="2" type="ORF">GQ607_014904</name>
</gene>
<organism evidence="2 3">
    <name type="scientific">Colletotrichum asianum</name>
    <dbReference type="NCBI Taxonomy" id="702518"/>
    <lineage>
        <taxon>Eukaryota</taxon>
        <taxon>Fungi</taxon>
        <taxon>Dikarya</taxon>
        <taxon>Ascomycota</taxon>
        <taxon>Pezizomycotina</taxon>
        <taxon>Sordariomycetes</taxon>
        <taxon>Hypocreomycetidae</taxon>
        <taxon>Glomerellales</taxon>
        <taxon>Glomerellaceae</taxon>
        <taxon>Colletotrichum</taxon>
        <taxon>Colletotrichum gloeosporioides species complex</taxon>
    </lineage>
</organism>
<evidence type="ECO:0000259" key="1">
    <source>
        <dbReference type="Pfam" id="PF00753"/>
    </source>
</evidence>
<proteinExistence type="predicted"/>
<accession>A0A8H3W0V2</accession>